<protein>
    <recommendedName>
        <fullName evidence="1">DUF6980 domain-containing protein</fullName>
    </recommendedName>
</protein>
<evidence type="ECO:0000313" key="2">
    <source>
        <dbReference type="EMBL" id="RDY58711.1"/>
    </source>
</evidence>
<dbReference type="InterPro" id="IPR053918">
    <property type="entry name" value="DUF6980"/>
</dbReference>
<dbReference type="OrthoDB" id="4206464at2"/>
<comment type="caution">
    <text evidence="2">The sequence shown here is derived from an EMBL/GenBank/DDBJ whole genome shotgun (WGS) entry which is preliminary data.</text>
</comment>
<dbReference type="Pfam" id="PF22400">
    <property type="entry name" value="DUF6980"/>
    <property type="match status" value="1"/>
</dbReference>
<evidence type="ECO:0000259" key="1">
    <source>
        <dbReference type="Pfam" id="PF22400"/>
    </source>
</evidence>
<dbReference type="Proteomes" id="UP000261828">
    <property type="component" value="Unassembled WGS sequence"/>
</dbReference>
<proteinExistence type="predicted"/>
<gene>
    <name evidence="2" type="ORF">DX873_13605</name>
</gene>
<organism evidence="2 3">
    <name type="scientific">Flagellimonas nanhaiensis</name>
    <dbReference type="NCBI Taxonomy" id="2292706"/>
    <lineage>
        <taxon>Bacteria</taxon>
        <taxon>Pseudomonadati</taxon>
        <taxon>Bacteroidota</taxon>
        <taxon>Flavobacteriia</taxon>
        <taxon>Flavobacteriales</taxon>
        <taxon>Flavobacteriaceae</taxon>
        <taxon>Flagellimonas</taxon>
    </lineage>
</organism>
<dbReference type="RefSeq" id="WP_116185032.1">
    <property type="nucleotide sequence ID" value="NZ_QTJX01000003.1"/>
</dbReference>
<sequence length="67" mass="7617">MSKKKSYCCEMMKTNTSFNCDLHVDKYDCPDTLIDHNIESSYFSIIIHDGGTSGIEINFCPWCGSKL</sequence>
<evidence type="ECO:0000313" key="3">
    <source>
        <dbReference type="Proteomes" id="UP000261828"/>
    </source>
</evidence>
<dbReference type="EMBL" id="QTJX01000003">
    <property type="protein sequence ID" value="RDY58711.1"/>
    <property type="molecule type" value="Genomic_DNA"/>
</dbReference>
<dbReference type="AlphaFoldDB" id="A0A371JN96"/>
<feature type="domain" description="DUF6980" evidence="1">
    <location>
        <begin position="7"/>
        <end position="67"/>
    </location>
</feature>
<reference evidence="2 3" key="1">
    <citation type="submission" date="2018-08" db="EMBL/GenBank/DDBJ databases">
        <title>Muricauda nanhaiensis sp. nov., isolated from seawater of the South China Sea.</title>
        <authorList>
            <person name="Dang Y."/>
        </authorList>
    </citation>
    <scope>NUCLEOTIDE SEQUENCE [LARGE SCALE GENOMIC DNA]</scope>
    <source>
        <strain evidence="2 3">SM1704</strain>
    </source>
</reference>
<keyword evidence="3" id="KW-1185">Reference proteome</keyword>
<accession>A0A371JN96</accession>
<name>A0A371JN96_9FLAO</name>